<dbReference type="Gene3D" id="1.20.120.1240">
    <property type="entry name" value="Dynamin, middle domain"/>
    <property type="match status" value="1"/>
</dbReference>
<gene>
    <name evidence="5" type="ORF">M409DRAFT_62563</name>
</gene>
<dbReference type="GO" id="GO:0005874">
    <property type="term" value="C:microtubule"/>
    <property type="evidence" value="ECO:0007669"/>
    <property type="project" value="TreeGrafter"/>
</dbReference>
<feature type="compositionally biased region" description="Low complexity" evidence="3">
    <location>
        <begin position="502"/>
        <end position="521"/>
    </location>
</feature>
<dbReference type="OrthoDB" id="5061070at2759"/>
<dbReference type="GO" id="GO:0005737">
    <property type="term" value="C:cytoplasm"/>
    <property type="evidence" value="ECO:0007669"/>
    <property type="project" value="TreeGrafter"/>
</dbReference>
<dbReference type="GO" id="GO:0003924">
    <property type="term" value="F:GTPase activity"/>
    <property type="evidence" value="ECO:0007669"/>
    <property type="project" value="InterPro"/>
</dbReference>
<dbReference type="SMART" id="SM00053">
    <property type="entry name" value="DYNc"/>
    <property type="match status" value="1"/>
</dbReference>
<dbReference type="InterPro" id="IPR003130">
    <property type="entry name" value="GED"/>
</dbReference>
<dbReference type="RefSeq" id="XP_033673794.1">
    <property type="nucleotide sequence ID" value="XM_033815233.1"/>
</dbReference>
<proteinExistence type="predicted"/>
<dbReference type="SUPFAM" id="SSF52540">
    <property type="entry name" value="P-loop containing nucleoside triphosphate hydrolases"/>
    <property type="match status" value="1"/>
</dbReference>
<evidence type="ECO:0000313" key="5">
    <source>
        <dbReference type="EMBL" id="KAF2172905.1"/>
    </source>
</evidence>
<evidence type="ECO:0000313" key="6">
    <source>
        <dbReference type="Proteomes" id="UP000799537"/>
    </source>
</evidence>
<dbReference type="Pfam" id="PF01031">
    <property type="entry name" value="Dynamin_M"/>
    <property type="match status" value="1"/>
</dbReference>
<dbReference type="InterPro" id="IPR045063">
    <property type="entry name" value="Dynamin_N"/>
</dbReference>
<dbReference type="GO" id="GO:0008017">
    <property type="term" value="F:microtubule binding"/>
    <property type="evidence" value="ECO:0007669"/>
    <property type="project" value="TreeGrafter"/>
</dbReference>
<dbReference type="CDD" id="cd08771">
    <property type="entry name" value="DLP_1"/>
    <property type="match status" value="1"/>
</dbReference>
<keyword evidence="6" id="KW-1185">Reference proteome</keyword>
<accession>A0A6A6D156</accession>
<evidence type="ECO:0000259" key="4">
    <source>
        <dbReference type="PROSITE" id="PS51388"/>
    </source>
</evidence>
<dbReference type="InterPro" id="IPR027417">
    <property type="entry name" value="P-loop_NTPase"/>
</dbReference>
<dbReference type="AlphaFoldDB" id="A0A6A6D156"/>
<evidence type="ECO:0000256" key="3">
    <source>
        <dbReference type="SAM" id="MobiDB-lite"/>
    </source>
</evidence>
<dbReference type="PANTHER" id="PTHR11566">
    <property type="entry name" value="DYNAMIN"/>
    <property type="match status" value="1"/>
</dbReference>
<dbReference type="Pfam" id="PF02212">
    <property type="entry name" value="GED"/>
    <property type="match status" value="1"/>
</dbReference>
<sequence>MSNATAGANGDVDMADSNTTNGAHDTTTTAGVHALGDHSRQLIQAIQMLEALNVDATLPSLPKFVVIGDQSAGKSSIIEAVSEITLPRSAGTCTRCPFRITTTAAKDGQEWTCNVSLQIRYSYNPHLRANKSGESFNGWSENKDTLSLPFANVTDKAQLEIILRRAQFALLNPDKNYTQFLNSNVDFNGEDSDSQTVRFSPNVISLEITAPGLPDLSFYDLPGAINTLGDENDQYLVDFVERLLKCYVREDKALILLACAANQDLETSTAFRYLRECRASYRTMGVLTKPDLIDLTPARVKYLQNLLSGNKNHHHLDNKWYVTRQLSQRELDQQTSYEAGRNLEKDFFSGEPWSTELAGYASRFGVPNLQAALSRKLVQHILGDLPEIVERVQTRLFEINAQLAMFPEQDAAPGISVAVDIEKVNKSLYDQLNADSLRSSMRKDYRDIFRKLSKRLQDLKPKVKMTTPGYQKPSISVESSDEEESPSKMHRTMNGRAMSVVNTPNRSSRPPRRTPASTPNSQTSENFAVFRLDDVRAKFDAAPGADLQAQASESVVRGLILDTLVGWPSSTDTAIKNIRQVFIEMLDSAVASALAKRQKTELYNKVVEITHALFEELFQNVEGFIHELIAAETHRPITYNSGLKQQKAVRNAEYHQLRREQRVAEHYEMLETQGHRMVSQADQKKKAADVAWVTATLGGDEYEREVDALATPIAYYDIAATQLVDSIAKLFEAGLMHAYEGRIHRKLMEELRTTDAAYCAQLLAEDPEREAQRAELMGEKMKLEQALAELNRLPANHLPN</sequence>
<feature type="region of interest" description="Disordered" evidence="3">
    <location>
        <begin position="1"/>
        <end position="30"/>
    </location>
</feature>
<name>A0A6A6D156_ZASCE</name>
<dbReference type="Gene3D" id="3.40.50.300">
    <property type="entry name" value="P-loop containing nucleotide triphosphate hydrolases"/>
    <property type="match status" value="1"/>
</dbReference>
<dbReference type="GO" id="GO:0031623">
    <property type="term" value="P:receptor internalization"/>
    <property type="evidence" value="ECO:0007669"/>
    <property type="project" value="TreeGrafter"/>
</dbReference>
<keyword evidence="2" id="KW-0342">GTP-binding</keyword>
<dbReference type="PANTHER" id="PTHR11566:SF131">
    <property type="entry name" value="GTPASE, PUTATIVE (AFU_ORTHOLOGUE AFUA_6G07630)-RELATED"/>
    <property type="match status" value="1"/>
</dbReference>
<dbReference type="Pfam" id="PF00350">
    <property type="entry name" value="Dynamin_N"/>
    <property type="match status" value="1"/>
</dbReference>
<protein>
    <recommendedName>
        <fullName evidence="4">GED domain-containing protein</fullName>
    </recommendedName>
</protein>
<feature type="domain" description="GED" evidence="4">
    <location>
        <begin position="705"/>
        <end position="798"/>
    </location>
</feature>
<dbReference type="InterPro" id="IPR000375">
    <property type="entry name" value="Dynamin_stalk"/>
</dbReference>
<dbReference type="InterPro" id="IPR022812">
    <property type="entry name" value="Dynamin"/>
</dbReference>
<dbReference type="Proteomes" id="UP000799537">
    <property type="component" value="Unassembled WGS sequence"/>
</dbReference>
<dbReference type="GeneID" id="54568505"/>
<dbReference type="PRINTS" id="PR00195">
    <property type="entry name" value="DYNAMIN"/>
</dbReference>
<dbReference type="InterPro" id="IPR001401">
    <property type="entry name" value="Dynamin_GTPase"/>
</dbReference>
<organism evidence="5 6">
    <name type="scientific">Zasmidium cellare ATCC 36951</name>
    <dbReference type="NCBI Taxonomy" id="1080233"/>
    <lineage>
        <taxon>Eukaryota</taxon>
        <taxon>Fungi</taxon>
        <taxon>Dikarya</taxon>
        <taxon>Ascomycota</taxon>
        <taxon>Pezizomycotina</taxon>
        <taxon>Dothideomycetes</taxon>
        <taxon>Dothideomycetidae</taxon>
        <taxon>Mycosphaerellales</taxon>
        <taxon>Mycosphaerellaceae</taxon>
        <taxon>Zasmidium</taxon>
    </lineage>
</organism>
<feature type="compositionally biased region" description="Low complexity" evidence="3">
    <location>
        <begin position="18"/>
        <end position="30"/>
    </location>
</feature>
<dbReference type="InterPro" id="IPR020850">
    <property type="entry name" value="GED_dom"/>
</dbReference>
<evidence type="ECO:0000256" key="2">
    <source>
        <dbReference type="ARBA" id="ARBA00023134"/>
    </source>
</evidence>
<dbReference type="EMBL" id="ML993580">
    <property type="protein sequence ID" value="KAF2172905.1"/>
    <property type="molecule type" value="Genomic_DNA"/>
</dbReference>
<dbReference type="PROSITE" id="PS51388">
    <property type="entry name" value="GED"/>
    <property type="match status" value="1"/>
</dbReference>
<evidence type="ECO:0000256" key="1">
    <source>
        <dbReference type="ARBA" id="ARBA00022741"/>
    </source>
</evidence>
<keyword evidence="1" id="KW-0547">Nucleotide-binding</keyword>
<dbReference type="GO" id="GO:0005525">
    <property type="term" value="F:GTP binding"/>
    <property type="evidence" value="ECO:0007669"/>
    <property type="project" value="InterPro"/>
</dbReference>
<reference evidence="5" key="1">
    <citation type="journal article" date="2020" name="Stud. Mycol.">
        <title>101 Dothideomycetes genomes: a test case for predicting lifestyles and emergence of pathogens.</title>
        <authorList>
            <person name="Haridas S."/>
            <person name="Albert R."/>
            <person name="Binder M."/>
            <person name="Bloem J."/>
            <person name="Labutti K."/>
            <person name="Salamov A."/>
            <person name="Andreopoulos B."/>
            <person name="Baker S."/>
            <person name="Barry K."/>
            <person name="Bills G."/>
            <person name="Bluhm B."/>
            <person name="Cannon C."/>
            <person name="Castanera R."/>
            <person name="Culley D."/>
            <person name="Daum C."/>
            <person name="Ezra D."/>
            <person name="Gonzalez J."/>
            <person name="Henrissat B."/>
            <person name="Kuo A."/>
            <person name="Liang C."/>
            <person name="Lipzen A."/>
            <person name="Lutzoni F."/>
            <person name="Magnuson J."/>
            <person name="Mondo S."/>
            <person name="Nolan M."/>
            <person name="Ohm R."/>
            <person name="Pangilinan J."/>
            <person name="Park H.-J."/>
            <person name="Ramirez L."/>
            <person name="Alfaro M."/>
            <person name="Sun H."/>
            <person name="Tritt A."/>
            <person name="Yoshinaga Y."/>
            <person name="Zwiers L.-H."/>
            <person name="Turgeon B."/>
            <person name="Goodwin S."/>
            <person name="Spatafora J."/>
            <person name="Crous P."/>
            <person name="Grigoriev I."/>
        </authorList>
    </citation>
    <scope>NUCLEOTIDE SEQUENCE</scope>
    <source>
        <strain evidence="5">ATCC 36951</strain>
    </source>
</reference>
<dbReference type="GO" id="GO:0005886">
    <property type="term" value="C:plasma membrane"/>
    <property type="evidence" value="ECO:0007669"/>
    <property type="project" value="TreeGrafter"/>
</dbReference>
<feature type="region of interest" description="Disordered" evidence="3">
    <location>
        <begin position="464"/>
        <end position="525"/>
    </location>
</feature>